<dbReference type="PANTHER" id="PTHR31757:SF0">
    <property type="entry name" value="SLL0781 PROTEIN"/>
    <property type="match status" value="1"/>
</dbReference>
<protein>
    <submittedName>
        <fullName evidence="2">Uncharacterized protein</fullName>
    </submittedName>
</protein>
<dbReference type="EMBL" id="CM035419">
    <property type="protein sequence ID" value="KAH7414758.1"/>
    <property type="molecule type" value="Genomic_DNA"/>
</dbReference>
<dbReference type="OMA" id="VRFQYEC"/>
<proteinExistence type="predicted"/>
<dbReference type="Proteomes" id="UP000825935">
    <property type="component" value="Chromosome 14"/>
</dbReference>
<evidence type="ECO:0000313" key="4">
    <source>
        <dbReference type="Proteomes" id="UP000825935"/>
    </source>
</evidence>
<dbReference type="OrthoDB" id="14527at2759"/>
<dbReference type="InterPro" id="IPR032710">
    <property type="entry name" value="NTF2-like_dom_sf"/>
</dbReference>
<dbReference type="Pfam" id="PF07080">
    <property type="entry name" value="DUF1348"/>
    <property type="match status" value="1"/>
</dbReference>
<keyword evidence="4" id="KW-1185">Reference proteome</keyword>
<accession>A0A8T2T6Z6</accession>
<dbReference type="AlphaFoldDB" id="A0A8T2T6Z6"/>
<name>A0A8T2T6Z6_CERRI</name>
<organism evidence="2 4">
    <name type="scientific">Ceratopteris richardii</name>
    <name type="common">Triangle waterfern</name>
    <dbReference type="NCBI Taxonomy" id="49495"/>
    <lineage>
        <taxon>Eukaryota</taxon>
        <taxon>Viridiplantae</taxon>
        <taxon>Streptophyta</taxon>
        <taxon>Embryophyta</taxon>
        <taxon>Tracheophyta</taxon>
        <taxon>Polypodiopsida</taxon>
        <taxon>Polypodiidae</taxon>
        <taxon>Polypodiales</taxon>
        <taxon>Pteridineae</taxon>
        <taxon>Pteridaceae</taxon>
        <taxon>Parkerioideae</taxon>
        <taxon>Ceratopteris</taxon>
    </lineage>
</organism>
<sequence>MAALVPPFDEDSARAKVQRAEDLWNTKDPARVALAYTEDSVWRNRDLFFQGREEIIDFLTEKWQLEKDYRLRKRLFCFSDNKIAVEFEYEFRDEKGQWWRAYGIEHWTFNANGLMQRRDMSANNIPIKEEERMFT</sequence>
<dbReference type="EMBL" id="CM035419">
    <property type="protein sequence ID" value="KAH7414759.1"/>
    <property type="molecule type" value="Genomic_DNA"/>
</dbReference>
<dbReference type="EMBL" id="CM035419">
    <property type="protein sequence ID" value="KAH7414762.1"/>
    <property type="molecule type" value="Genomic_DNA"/>
</dbReference>
<dbReference type="PANTHER" id="PTHR31757">
    <property type="entry name" value="SLL0781 PROTEIN"/>
    <property type="match status" value="1"/>
</dbReference>
<evidence type="ECO:0000313" key="2">
    <source>
        <dbReference type="EMBL" id="KAH7414759.1"/>
    </source>
</evidence>
<evidence type="ECO:0000313" key="1">
    <source>
        <dbReference type="EMBL" id="KAH7414758.1"/>
    </source>
</evidence>
<dbReference type="Gene3D" id="3.10.450.50">
    <property type="match status" value="1"/>
</dbReference>
<comment type="caution">
    <text evidence="2">The sequence shown here is derived from an EMBL/GenBank/DDBJ whole genome shotgun (WGS) entry which is preliminary data.</text>
</comment>
<reference evidence="2" key="1">
    <citation type="submission" date="2021-08" db="EMBL/GenBank/DDBJ databases">
        <title>WGS assembly of Ceratopteris richardii.</title>
        <authorList>
            <person name="Marchant D.B."/>
            <person name="Chen G."/>
            <person name="Jenkins J."/>
            <person name="Shu S."/>
            <person name="Leebens-Mack J."/>
            <person name="Grimwood J."/>
            <person name="Schmutz J."/>
            <person name="Soltis P."/>
            <person name="Soltis D."/>
            <person name="Chen Z.-H."/>
        </authorList>
    </citation>
    <scope>NUCLEOTIDE SEQUENCE</scope>
    <source>
        <strain evidence="2">Whitten #5841</strain>
        <tissue evidence="2">Leaf</tissue>
    </source>
</reference>
<dbReference type="InterPro" id="IPR009783">
    <property type="entry name" value="DUF1348"/>
</dbReference>
<gene>
    <name evidence="1" type="ORF">KP509_14G009400</name>
    <name evidence="2" type="ORF">KP509_14G009500</name>
    <name evidence="3" type="ORF">KP509_14G009800</name>
</gene>
<dbReference type="SUPFAM" id="SSF54427">
    <property type="entry name" value="NTF2-like"/>
    <property type="match status" value="1"/>
</dbReference>
<evidence type="ECO:0000313" key="3">
    <source>
        <dbReference type="EMBL" id="KAH7414762.1"/>
    </source>
</evidence>